<evidence type="ECO:0000256" key="2">
    <source>
        <dbReference type="ARBA" id="ARBA00022737"/>
    </source>
</evidence>
<sequence>MRSPFGLKEKRKILQRATKSCQSLLDLRGLHIASIPKEIFAKPLVENLTVLELSFNGLQSLPSCICQLVSLEELYLGHNYLKILPKEIGDLPALTRLDLVHNGLQEVPFCISRLRTLEWVNLAGNLVEVLPPWLLLLPNLQHLYLVRNLIENIPRDCYLQGIDCIRRYFRLPCTRDASDRNCHTNLRLLSPQRKCFARPKLRSNTLDRPLLLSESEPDVGFKKLVCEQTSPSSRCSPIEDDSMISASLPEETLPDKYAEQHQDIVTSLEKSHQNELCLIKQQTSKLLHKQELRKKNIDSLRKMKEQCKLAPFPYTRRRLDFSLDLESLNRRRPRCLTTSEYGTCSSITESIGVREHSSLNRKDSLLSFQSSTSLDDAFNNNLPANLRQRKLSSDSGSSCLSEVSENDCYINDSDLESVIDRRRHISLGDICVIIPEENITGHLQSEFHLEVLEDMSFAPTLKSREVLASEVIEMTPHGAEFFKDDPAIISFPFDVKVGRYDVVTCLCSNTGFGQRTSWEKMNPSDYKVFTSHVEIRAYHFSLFAIVVTKGYPEARKTIKAGIGGCLHIPEVPGMEILFPDTSLLHDIEASVKVLYADHPYDVDHSDPEALALATPVVQLGPHGCVFNLHSADSVTVRLPLPDGKEILERYGDRQLTFWCSSTTDGEDLQWQQFYPRFFHIDNDDNALCSVYFSVEHFSFVRVLWNIIDTILWEAKLGASSIIPLFQFSVSFQALMSEVSENGLRFGLCIACYRFGKPLEDIGNFPTVVGKCIAPRLLHTGRLQIRLESDHFDTDTSIGVKDLVAVENFTGRPFVIQFGCRFKGEPPYGNFGNVFVDELSKSGENKPVFSFLLNRPHDADDADSCLDWEVQLTKELTNVLSINAETDMGDEVWHEVAKQLGYTPREISNFSTNDNPMAAVIADYKRRGGIPHQFITALYKTGSPGNVVKQKINNRIGSTRMVEGDTPEMELKMCPCVKKNARKRRLPEAINWEEKFHDLSQKIGNGEWKQLGRVLGVSDSKIKEIEHDCSINKDSLYEKPYQVLLAWRDRYPDHCNLTTLSRALCKVGLGYVARQYCLALEMG</sequence>
<dbReference type="GO" id="GO:0007165">
    <property type="term" value="P:signal transduction"/>
    <property type="evidence" value="ECO:0007669"/>
    <property type="project" value="InterPro"/>
</dbReference>
<accession>A0AAU9W696</accession>
<reference evidence="4 5" key="1">
    <citation type="submission" date="2022-05" db="EMBL/GenBank/DDBJ databases">
        <authorList>
            <consortium name="Genoscope - CEA"/>
            <person name="William W."/>
        </authorList>
    </citation>
    <scope>NUCLEOTIDE SEQUENCE [LARGE SCALE GENOMIC DNA]</scope>
</reference>
<gene>
    <name evidence="4" type="ORF">PMEA_00001481</name>
</gene>
<keyword evidence="2" id="KW-0677">Repeat</keyword>
<comment type="caution">
    <text evidence="4">The sequence shown here is derived from an EMBL/GenBank/DDBJ whole genome shotgun (WGS) entry which is preliminary data.</text>
</comment>
<dbReference type="InterPro" id="IPR000906">
    <property type="entry name" value="ZU5_dom"/>
</dbReference>
<evidence type="ECO:0000313" key="4">
    <source>
        <dbReference type="EMBL" id="CAH3105739.1"/>
    </source>
</evidence>
<dbReference type="GO" id="GO:0005737">
    <property type="term" value="C:cytoplasm"/>
    <property type="evidence" value="ECO:0007669"/>
    <property type="project" value="TreeGrafter"/>
</dbReference>
<keyword evidence="1" id="KW-0433">Leucine-rich repeat</keyword>
<dbReference type="SUPFAM" id="SSF52058">
    <property type="entry name" value="L domain-like"/>
    <property type="match status" value="1"/>
</dbReference>
<dbReference type="SUPFAM" id="SSF47986">
    <property type="entry name" value="DEATH domain"/>
    <property type="match status" value="1"/>
</dbReference>
<keyword evidence="5" id="KW-1185">Reference proteome</keyword>
<dbReference type="InterPro" id="IPR000488">
    <property type="entry name" value="Death_dom"/>
</dbReference>
<dbReference type="Proteomes" id="UP001159428">
    <property type="component" value="Unassembled WGS sequence"/>
</dbReference>
<dbReference type="Gene3D" id="2.60.220.30">
    <property type="match status" value="2"/>
</dbReference>
<evidence type="ECO:0000313" key="5">
    <source>
        <dbReference type="Proteomes" id="UP001159428"/>
    </source>
</evidence>
<dbReference type="SMART" id="SM00369">
    <property type="entry name" value="LRR_TYP"/>
    <property type="match status" value="4"/>
</dbReference>
<dbReference type="AlphaFoldDB" id="A0AAU9W696"/>
<dbReference type="CDD" id="cd01670">
    <property type="entry name" value="Death"/>
    <property type="match status" value="1"/>
</dbReference>
<protein>
    <recommendedName>
        <fullName evidence="3">Death domain-containing protein</fullName>
    </recommendedName>
</protein>
<dbReference type="InterPro" id="IPR050216">
    <property type="entry name" value="LRR_domain-containing"/>
</dbReference>
<dbReference type="Gene3D" id="1.10.533.10">
    <property type="entry name" value="Death Domain, Fas"/>
    <property type="match status" value="2"/>
</dbReference>
<dbReference type="Pfam" id="PF00791">
    <property type="entry name" value="ZU5"/>
    <property type="match status" value="1"/>
</dbReference>
<dbReference type="InterPro" id="IPR003591">
    <property type="entry name" value="Leu-rich_rpt_typical-subtyp"/>
</dbReference>
<dbReference type="Pfam" id="PF13855">
    <property type="entry name" value="LRR_8"/>
    <property type="match status" value="1"/>
</dbReference>
<dbReference type="SMART" id="SM00005">
    <property type="entry name" value="DEATH"/>
    <property type="match status" value="1"/>
</dbReference>
<name>A0AAU9W696_9CNID</name>
<dbReference type="Gene3D" id="3.80.10.10">
    <property type="entry name" value="Ribonuclease Inhibitor"/>
    <property type="match status" value="1"/>
</dbReference>
<evidence type="ECO:0000259" key="3">
    <source>
        <dbReference type="PROSITE" id="PS50017"/>
    </source>
</evidence>
<proteinExistence type="predicted"/>
<dbReference type="InterPro" id="IPR032675">
    <property type="entry name" value="LRR_dom_sf"/>
</dbReference>
<evidence type="ECO:0000256" key="1">
    <source>
        <dbReference type="ARBA" id="ARBA00022614"/>
    </source>
</evidence>
<organism evidence="4 5">
    <name type="scientific">Pocillopora meandrina</name>
    <dbReference type="NCBI Taxonomy" id="46732"/>
    <lineage>
        <taxon>Eukaryota</taxon>
        <taxon>Metazoa</taxon>
        <taxon>Cnidaria</taxon>
        <taxon>Anthozoa</taxon>
        <taxon>Hexacorallia</taxon>
        <taxon>Scleractinia</taxon>
        <taxon>Astrocoeniina</taxon>
        <taxon>Pocilloporidae</taxon>
        <taxon>Pocillopora</taxon>
    </lineage>
</organism>
<dbReference type="InterPro" id="IPR011029">
    <property type="entry name" value="DEATH-like_dom_sf"/>
</dbReference>
<dbReference type="Pfam" id="PF00531">
    <property type="entry name" value="Death"/>
    <property type="match status" value="1"/>
</dbReference>
<dbReference type="PANTHER" id="PTHR48051:SF1">
    <property type="entry name" value="RAS SUPPRESSOR PROTEIN 1"/>
    <property type="match status" value="1"/>
</dbReference>
<feature type="domain" description="Death" evidence="3">
    <location>
        <begin position="1006"/>
        <end position="1079"/>
    </location>
</feature>
<dbReference type="EMBL" id="CALNXJ010000010">
    <property type="protein sequence ID" value="CAH3105739.1"/>
    <property type="molecule type" value="Genomic_DNA"/>
</dbReference>
<dbReference type="PANTHER" id="PTHR48051">
    <property type="match status" value="1"/>
</dbReference>
<dbReference type="PROSITE" id="PS50017">
    <property type="entry name" value="DEATH_DOMAIN"/>
    <property type="match status" value="1"/>
</dbReference>
<dbReference type="InterPro" id="IPR001611">
    <property type="entry name" value="Leu-rich_rpt"/>
</dbReference>
<dbReference type="PROSITE" id="PS51450">
    <property type="entry name" value="LRR"/>
    <property type="match status" value="2"/>
</dbReference>